<evidence type="ECO:0000256" key="4">
    <source>
        <dbReference type="ARBA" id="ARBA00023136"/>
    </source>
</evidence>
<feature type="transmembrane region" description="Helical" evidence="5">
    <location>
        <begin position="154"/>
        <end position="173"/>
    </location>
</feature>
<accession>K1LUX8</accession>
<keyword evidence="3 5" id="KW-1133">Transmembrane helix</keyword>
<dbReference type="PATRIC" id="fig|1225176.3.peg.3656"/>
<protein>
    <submittedName>
        <fullName evidence="6">VIT family protein</fullName>
    </submittedName>
</protein>
<dbReference type="GO" id="GO:0005384">
    <property type="term" value="F:manganese ion transmembrane transporter activity"/>
    <property type="evidence" value="ECO:0007669"/>
    <property type="project" value="InterPro"/>
</dbReference>
<evidence type="ECO:0000256" key="5">
    <source>
        <dbReference type="SAM" id="Phobius"/>
    </source>
</evidence>
<reference evidence="6 7" key="1">
    <citation type="journal article" date="2012" name="J. Bacteriol.">
        <title>Draft Genome Sequence of Cecembia lonarensis Strain LW9T, Isolated from Lonar Lake, a Haloalkaline Lake in India.</title>
        <authorList>
            <person name="Shivaji S."/>
            <person name="Ara S."/>
            <person name="Singh A."/>
            <person name="Pinnaka A.K."/>
        </authorList>
    </citation>
    <scope>NUCLEOTIDE SEQUENCE [LARGE SCALE GENOMIC DNA]</scope>
    <source>
        <strain evidence="6 7">LW9</strain>
    </source>
</reference>
<keyword evidence="2 5" id="KW-0812">Transmembrane</keyword>
<feature type="transmembrane region" description="Helical" evidence="5">
    <location>
        <begin position="215"/>
        <end position="234"/>
    </location>
</feature>
<evidence type="ECO:0000256" key="3">
    <source>
        <dbReference type="ARBA" id="ARBA00022989"/>
    </source>
</evidence>
<dbReference type="InterPro" id="IPR008217">
    <property type="entry name" value="Ccc1_fam"/>
</dbReference>
<dbReference type="EMBL" id="AMGM01000079">
    <property type="protein sequence ID" value="EKB47954.1"/>
    <property type="molecule type" value="Genomic_DNA"/>
</dbReference>
<feature type="transmembrane region" description="Helical" evidence="5">
    <location>
        <begin position="185"/>
        <end position="203"/>
    </location>
</feature>
<keyword evidence="4 5" id="KW-0472">Membrane</keyword>
<dbReference type="OrthoDB" id="9781619at2"/>
<sequence>MEHYEGKLHQEIRFLRNSQNYLREFVYGGIDGAVTTFAVVAGAVGASLDISIIIILGFANLLADGFSMSVGAYLSAKSEKENYLKHRDIEYWEVDNIPEKEREEIVEIYRAKGFEGRLLEQVVDVIVSDRDRWVNEMMKDELEMIPESKSPFKIGLATLVSFIFVGFIPLLVYVYDYFRETTFDLFLWTSIFTGVAFLFVGWLKSFVNQTNTLKSILETLILGFVAALVAYYVGDFLETLIMNGKL</sequence>
<evidence type="ECO:0000313" key="6">
    <source>
        <dbReference type="EMBL" id="EKB47954.1"/>
    </source>
</evidence>
<proteinExistence type="predicted"/>
<dbReference type="RefSeq" id="WP_009186465.1">
    <property type="nucleotide sequence ID" value="NZ_AMGM01000079.1"/>
</dbReference>
<dbReference type="Pfam" id="PF01988">
    <property type="entry name" value="VIT1"/>
    <property type="match status" value="1"/>
</dbReference>
<comment type="subcellular location">
    <subcellularLocation>
        <location evidence="1">Endomembrane system</location>
        <topology evidence="1">Multi-pass membrane protein</topology>
    </subcellularLocation>
</comment>
<dbReference type="GO" id="GO:0012505">
    <property type="term" value="C:endomembrane system"/>
    <property type="evidence" value="ECO:0007669"/>
    <property type="project" value="UniProtKB-SubCell"/>
</dbReference>
<dbReference type="GO" id="GO:0030026">
    <property type="term" value="P:intracellular manganese ion homeostasis"/>
    <property type="evidence" value="ECO:0007669"/>
    <property type="project" value="InterPro"/>
</dbReference>
<dbReference type="PANTHER" id="PTHR31851">
    <property type="entry name" value="FE(2+)/MN(2+) TRANSPORTER PCL1"/>
    <property type="match status" value="1"/>
</dbReference>
<evidence type="ECO:0000256" key="2">
    <source>
        <dbReference type="ARBA" id="ARBA00022692"/>
    </source>
</evidence>
<name>K1LUX8_CECL9</name>
<dbReference type="AlphaFoldDB" id="K1LUX8"/>
<dbReference type="Proteomes" id="UP000004478">
    <property type="component" value="Unassembled WGS sequence"/>
</dbReference>
<keyword evidence="7" id="KW-1185">Reference proteome</keyword>
<gene>
    <name evidence="6" type="ORF">B879_03448</name>
</gene>
<feature type="transmembrane region" description="Helical" evidence="5">
    <location>
        <begin position="21"/>
        <end position="44"/>
    </location>
</feature>
<organism evidence="6 7">
    <name type="scientific">Cecembia lonarensis (strain CCUG 58316 / KCTC 22772 / LW9)</name>
    <dbReference type="NCBI Taxonomy" id="1225176"/>
    <lineage>
        <taxon>Bacteria</taxon>
        <taxon>Pseudomonadati</taxon>
        <taxon>Bacteroidota</taxon>
        <taxon>Cytophagia</taxon>
        <taxon>Cytophagales</taxon>
        <taxon>Cyclobacteriaceae</taxon>
        <taxon>Cecembia</taxon>
    </lineage>
</organism>
<evidence type="ECO:0000256" key="1">
    <source>
        <dbReference type="ARBA" id="ARBA00004127"/>
    </source>
</evidence>
<feature type="transmembrane region" description="Helical" evidence="5">
    <location>
        <begin position="50"/>
        <end position="76"/>
    </location>
</feature>
<comment type="caution">
    <text evidence="6">The sequence shown here is derived from an EMBL/GenBank/DDBJ whole genome shotgun (WGS) entry which is preliminary data.</text>
</comment>
<evidence type="ECO:0000313" key="7">
    <source>
        <dbReference type="Proteomes" id="UP000004478"/>
    </source>
</evidence>